<evidence type="ECO:0008006" key="4">
    <source>
        <dbReference type="Google" id="ProtNLM"/>
    </source>
</evidence>
<comment type="caution">
    <text evidence="2">The sequence shown here is derived from an EMBL/GenBank/DDBJ whole genome shotgun (WGS) entry which is preliminary data.</text>
</comment>
<reference evidence="2 3" key="1">
    <citation type="submission" date="2019-03" db="EMBL/GenBank/DDBJ databases">
        <title>Genomic Encyclopedia of Type Strains, Phase IV (KMG-IV): sequencing the most valuable type-strain genomes for metagenomic binning, comparative biology and taxonomic classification.</title>
        <authorList>
            <person name="Goeker M."/>
        </authorList>
    </citation>
    <scope>NUCLEOTIDE SEQUENCE [LARGE SCALE GENOMIC DNA]</scope>
    <source>
        <strain evidence="2 3">DSM 21667</strain>
    </source>
</reference>
<evidence type="ECO:0000313" key="2">
    <source>
        <dbReference type="EMBL" id="TDR38411.1"/>
    </source>
</evidence>
<evidence type="ECO:0000313" key="3">
    <source>
        <dbReference type="Proteomes" id="UP000295293"/>
    </source>
</evidence>
<organism evidence="2 3">
    <name type="scientific">Tahibacter aquaticus</name>
    <dbReference type="NCBI Taxonomy" id="520092"/>
    <lineage>
        <taxon>Bacteria</taxon>
        <taxon>Pseudomonadati</taxon>
        <taxon>Pseudomonadota</taxon>
        <taxon>Gammaproteobacteria</taxon>
        <taxon>Lysobacterales</taxon>
        <taxon>Rhodanobacteraceae</taxon>
        <taxon>Tahibacter</taxon>
    </lineage>
</organism>
<protein>
    <recommendedName>
        <fullName evidence="4">DUF4426 domain-containing protein</fullName>
    </recommendedName>
</protein>
<keyword evidence="3" id="KW-1185">Reference proteome</keyword>
<feature type="signal peptide" evidence="1">
    <location>
        <begin position="1"/>
        <end position="35"/>
    </location>
</feature>
<gene>
    <name evidence="2" type="ORF">DFR29_12183</name>
</gene>
<sequence length="168" mass="17871">MSRRRGAGGHARRVGWAVVGAAAVALAAFAASAQATPTDQRQQNERITLYYGVVPAALSQAALAAHPEAPDAHGATRPASDTHHLVVALFDTPTGQRITQATVTVRHTPPQGAAMSKVLEPMPLGDTLSYGSTFVIAEGRGHRFRIEVRRGERVERFDVVYDNVHGGS</sequence>
<dbReference type="AlphaFoldDB" id="A0A4R6YM50"/>
<dbReference type="EMBL" id="SNZH01000021">
    <property type="protein sequence ID" value="TDR38411.1"/>
    <property type="molecule type" value="Genomic_DNA"/>
</dbReference>
<name>A0A4R6YM50_9GAMM</name>
<proteinExistence type="predicted"/>
<keyword evidence="1" id="KW-0732">Signal</keyword>
<feature type="chain" id="PRO_5020968383" description="DUF4426 domain-containing protein" evidence="1">
    <location>
        <begin position="36"/>
        <end position="168"/>
    </location>
</feature>
<dbReference type="Proteomes" id="UP000295293">
    <property type="component" value="Unassembled WGS sequence"/>
</dbReference>
<evidence type="ECO:0000256" key="1">
    <source>
        <dbReference type="SAM" id="SignalP"/>
    </source>
</evidence>
<accession>A0A4R6YM50</accession>